<dbReference type="EMBL" id="CARXXK010000001">
    <property type="protein sequence ID" value="CAI6346791.1"/>
    <property type="molecule type" value="Genomic_DNA"/>
</dbReference>
<proteinExistence type="predicted"/>
<name>A0AAV0VRD3_9HEMI</name>
<feature type="compositionally biased region" description="Basic and acidic residues" evidence="1">
    <location>
        <begin position="88"/>
        <end position="97"/>
    </location>
</feature>
<feature type="region of interest" description="Disordered" evidence="1">
    <location>
        <begin position="328"/>
        <end position="357"/>
    </location>
</feature>
<dbReference type="Gene3D" id="4.10.60.10">
    <property type="entry name" value="Zinc finger, CCHC-type"/>
    <property type="match status" value="1"/>
</dbReference>
<evidence type="ECO:0000259" key="2">
    <source>
        <dbReference type="SMART" id="SM00343"/>
    </source>
</evidence>
<dbReference type="GO" id="GO:0008270">
    <property type="term" value="F:zinc ion binding"/>
    <property type="evidence" value="ECO:0007669"/>
    <property type="project" value="InterPro"/>
</dbReference>
<gene>
    <name evidence="3" type="ORF">MEUPH1_LOCUS3661</name>
</gene>
<keyword evidence="4" id="KW-1185">Reference proteome</keyword>
<protein>
    <recommendedName>
        <fullName evidence="2">CCHC-type domain-containing protein</fullName>
    </recommendedName>
</protein>
<dbReference type="GO" id="GO:0003676">
    <property type="term" value="F:nucleic acid binding"/>
    <property type="evidence" value="ECO:0007669"/>
    <property type="project" value="InterPro"/>
</dbReference>
<evidence type="ECO:0000313" key="3">
    <source>
        <dbReference type="EMBL" id="CAI6346791.1"/>
    </source>
</evidence>
<feature type="domain" description="CCHC-type" evidence="2">
    <location>
        <begin position="290"/>
        <end position="306"/>
    </location>
</feature>
<dbReference type="SUPFAM" id="SSF57756">
    <property type="entry name" value="Retrovirus zinc finger-like domains"/>
    <property type="match status" value="1"/>
</dbReference>
<evidence type="ECO:0000256" key="1">
    <source>
        <dbReference type="SAM" id="MobiDB-lite"/>
    </source>
</evidence>
<sequence length="357" mass="39545">MIEKQGEAIGELSQQLQQQQQRNLHDVQPPDQPTSPKVSKGPQRKQRKQTFAEAAQKKDTLPWQGQPQDEPSCSSHAPNGNPPASEWKTVRNGESKRNPRQAQQQQQREEPRAKTKNKRKEAARLVKSRTPKTEAIMIDQLAEGETYASVMKKVTAIDLNPLGVTVRGAKRSKAGGIIIEVDGKDDADRLAEGIREAVGAAAAVRRPTRSTPILILDVPNWIEEAEVISQLVNFDSSFGDCQIRISDNQGSRTAFCRIPMKVASKVADAGRIRIGWAMCRAKLLERKDRVCYKCQGTGHVAAACNSEAKPKACFTCKSLEHLARECVAPPREKTKPTQSRTPPLQCEEPERNPPPND</sequence>
<feature type="domain" description="CCHC-type" evidence="2">
    <location>
        <begin position="312"/>
        <end position="328"/>
    </location>
</feature>
<feature type="compositionally biased region" description="Basic residues" evidence="1">
    <location>
        <begin position="114"/>
        <end position="127"/>
    </location>
</feature>
<feature type="region of interest" description="Disordered" evidence="1">
    <location>
        <begin position="1"/>
        <end position="127"/>
    </location>
</feature>
<dbReference type="Proteomes" id="UP001160148">
    <property type="component" value="Unassembled WGS sequence"/>
</dbReference>
<accession>A0AAV0VRD3</accession>
<reference evidence="3 4" key="1">
    <citation type="submission" date="2023-01" db="EMBL/GenBank/DDBJ databases">
        <authorList>
            <person name="Whitehead M."/>
        </authorList>
    </citation>
    <scope>NUCLEOTIDE SEQUENCE [LARGE SCALE GENOMIC DNA]</scope>
</reference>
<feature type="compositionally biased region" description="Polar residues" evidence="1">
    <location>
        <begin position="63"/>
        <end position="78"/>
    </location>
</feature>
<dbReference type="Pfam" id="PF00098">
    <property type="entry name" value="zf-CCHC"/>
    <property type="match status" value="2"/>
</dbReference>
<dbReference type="InterPro" id="IPR036875">
    <property type="entry name" value="Znf_CCHC_sf"/>
</dbReference>
<dbReference type="SMART" id="SM00343">
    <property type="entry name" value="ZnF_C2HC"/>
    <property type="match status" value="2"/>
</dbReference>
<evidence type="ECO:0000313" key="4">
    <source>
        <dbReference type="Proteomes" id="UP001160148"/>
    </source>
</evidence>
<organism evidence="3 4">
    <name type="scientific">Macrosiphum euphorbiae</name>
    <name type="common">potato aphid</name>
    <dbReference type="NCBI Taxonomy" id="13131"/>
    <lineage>
        <taxon>Eukaryota</taxon>
        <taxon>Metazoa</taxon>
        <taxon>Ecdysozoa</taxon>
        <taxon>Arthropoda</taxon>
        <taxon>Hexapoda</taxon>
        <taxon>Insecta</taxon>
        <taxon>Pterygota</taxon>
        <taxon>Neoptera</taxon>
        <taxon>Paraneoptera</taxon>
        <taxon>Hemiptera</taxon>
        <taxon>Sternorrhyncha</taxon>
        <taxon>Aphidomorpha</taxon>
        <taxon>Aphidoidea</taxon>
        <taxon>Aphididae</taxon>
        <taxon>Macrosiphini</taxon>
        <taxon>Macrosiphum</taxon>
    </lineage>
</organism>
<dbReference type="InterPro" id="IPR001878">
    <property type="entry name" value="Znf_CCHC"/>
</dbReference>
<dbReference type="AlphaFoldDB" id="A0AAV0VRD3"/>
<comment type="caution">
    <text evidence="3">The sequence shown here is derived from an EMBL/GenBank/DDBJ whole genome shotgun (WGS) entry which is preliminary data.</text>
</comment>